<dbReference type="STRING" id="4540.A0A3L6STR9"/>
<dbReference type="Gene3D" id="3.80.10.10">
    <property type="entry name" value="Ribonuclease Inhibitor"/>
    <property type="match status" value="2"/>
</dbReference>
<keyword evidence="1" id="KW-0433">Leucine-rich repeat</keyword>
<dbReference type="AlphaFoldDB" id="A0A3L6STR9"/>
<feature type="domain" description="Leucine-rich repeat-containing N-terminal plant-type" evidence="5">
    <location>
        <begin position="216"/>
        <end position="256"/>
    </location>
</feature>
<evidence type="ECO:0000256" key="1">
    <source>
        <dbReference type="ARBA" id="ARBA00022614"/>
    </source>
</evidence>
<evidence type="ECO:0000256" key="4">
    <source>
        <dbReference type="SAM" id="SignalP"/>
    </source>
</evidence>
<organism evidence="6 7">
    <name type="scientific">Panicum miliaceum</name>
    <name type="common">Proso millet</name>
    <name type="synonym">Broomcorn millet</name>
    <dbReference type="NCBI Taxonomy" id="4540"/>
    <lineage>
        <taxon>Eukaryota</taxon>
        <taxon>Viridiplantae</taxon>
        <taxon>Streptophyta</taxon>
        <taxon>Embryophyta</taxon>
        <taxon>Tracheophyta</taxon>
        <taxon>Spermatophyta</taxon>
        <taxon>Magnoliopsida</taxon>
        <taxon>Liliopsida</taxon>
        <taxon>Poales</taxon>
        <taxon>Poaceae</taxon>
        <taxon>PACMAD clade</taxon>
        <taxon>Panicoideae</taxon>
        <taxon>Panicodae</taxon>
        <taxon>Paniceae</taxon>
        <taxon>Panicinae</taxon>
        <taxon>Panicum</taxon>
        <taxon>Panicum sect. Panicum</taxon>
    </lineage>
</organism>
<dbReference type="Pfam" id="PF13855">
    <property type="entry name" value="LRR_8"/>
    <property type="match status" value="1"/>
</dbReference>
<dbReference type="PANTHER" id="PTHR47988">
    <property type="entry name" value="SOMATIC EMBRYOGENESIS RECEPTOR KINASE 1"/>
    <property type="match status" value="1"/>
</dbReference>
<keyword evidence="2 4" id="KW-0732">Signal</keyword>
<feature type="signal peptide" evidence="4">
    <location>
        <begin position="1"/>
        <end position="32"/>
    </location>
</feature>
<evidence type="ECO:0000256" key="2">
    <source>
        <dbReference type="ARBA" id="ARBA00022729"/>
    </source>
</evidence>
<gene>
    <name evidence="6" type="ORF">C2845_PM05G33870</name>
</gene>
<accession>A0A3L6STR9</accession>
<name>A0A3L6STR9_PANMI</name>
<dbReference type="InterPro" id="IPR032675">
    <property type="entry name" value="LRR_dom_sf"/>
</dbReference>
<protein>
    <submittedName>
        <fullName evidence="6">Somatic embryogenesis receptor kinase 2-like</fullName>
    </submittedName>
</protein>
<evidence type="ECO:0000313" key="7">
    <source>
        <dbReference type="Proteomes" id="UP000275267"/>
    </source>
</evidence>
<dbReference type="Pfam" id="PF00560">
    <property type="entry name" value="LRR_1"/>
    <property type="match status" value="3"/>
</dbReference>
<dbReference type="InterPro" id="IPR013210">
    <property type="entry name" value="LRR_N_plant-typ"/>
</dbReference>
<comment type="caution">
    <text evidence="6">The sequence shown here is derived from an EMBL/GenBank/DDBJ whole genome shotgun (WGS) entry which is preliminary data.</text>
</comment>
<dbReference type="Proteomes" id="UP000275267">
    <property type="component" value="Unassembled WGS sequence"/>
</dbReference>
<proteinExistence type="predicted"/>
<evidence type="ECO:0000313" key="6">
    <source>
        <dbReference type="EMBL" id="RLN27763.1"/>
    </source>
</evidence>
<keyword evidence="3" id="KW-0677">Repeat</keyword>
<dbReference type="EMBL" id="PQIB02000003">
    <property type="protein sequence ID" value="RLN27763.1"/>
    <property type="molecule type" value="Genomic_DNA"/>
</dbReference>
<reference evidence="7" key="1">
    <citation type="journal article" date="2019" name="Nat. Commun.">
        <title>The genome of broomcorn millet.</title>
        <authorList>
            <person name="Zou C."/>
            <person name="Miki D."/>
            <person name="Li D."/>
            <person name="Tang Q."/>
            <person name="Xiao L."/>
            <person name="Rajput S."/>
            <person name="Deng P."/>
            <person name="Jia W."/>
            <person name="Huang R."/>
            <person name="Zhang M."/>
            <person name="Sun Y."/>
            <person name="Hu J."/>
            <person name="Fu X."/>
            <person name="Schnable P.S."/>
            <person name="Li F."/>
            <person name="Zhang H."/>
            <person name="Feng B."/>
            <person name="Zhu X."/>
            <person name="Liu R."/>
            <person name="Schnable J.C."/>
            <person name="Zhu J.-K."/>
            <person name="Zhang H."/>
        </authorList>
    </citation>
    <scope>NUCLEOTIDE SEQUENCE [LARGE SCALE GENOMIC DNA]</scope>
</reference>
<dbReference type="OrthoDB" id="509867at2759"/>
<feature type="domain" description="Leucine-rich repeat-containing N-terminal plant-type" evidence="5">
    <location>
        <begin position="33"/>
        <end position="72"/>
    </location>
</feature>
<evidence type="ECO:0000256" key="3">
    <source>
        <dbReference type="ARBA" id="ARBA00022737"/>
    </source>
</evidence>
<keyword evidence="7" id="KW-1185">Reference proteome</keyword>
<dbReference type="SUPFAM" id="SSF52047">
    <property type="entry name" value="RNI-like"/>
    <property type="match status" value="1"/>
</dbReference>
<dbReference type="InterPro" id="IPR001611">
    <property type="entry name" value="Leu-rich_rpt"/>
</dbReference>
<evidence type="ECO:0000259" key="5">
    <source>
        <dbReference type="Pfam" id="PF08263"/>
    </source>
</evidence>
<dbReference type="FunFam" id="3.80.10.10:FF:000024">
    <property type="entry name" value="Somatic embryogenesis receptor kinase 1"/>
    <property type="match status" value="2"/>
</dbReference>
<feature type="chain" id="PRO_5018259420" evidence="4">
    <location>
        <begin position="33"/>
        <end position="401"/>
    </location>
</feature>
<dbReference type="GO" id="GO:0016301">
    <property type="term" value="F:kinase activity"/>
    <property type="evidence" value="ECO:0007669"/>
    <property type="project" value="UniProtKB-KW"/>
</dbReference>
<sequence length="401" mass="42143">MAPVAATRTASLAAAALIVAVVAASSLEPAAANRDADALTALRNGLKDPDGALASWDPSLVNPCTWFHVTCDGSNRVIRLDLAKQRLSGPLAPELGQLDQLQFLEIYENNIQDRIPSELGGLANLVGLDLHGNRISGPIPLALGNIQSLKLLDLSSNDLCGTIPTSGAFKGIPASRSHSRPHHTMARIAATRTPWVAAAVLIVAMVAASSKPAAANKDVDALTALRKGLSDPDGALASWDPRLATDPCEWFHVTCDGANRVTRLDLAKHRLSGTLAPELGQLDQLQYMEIYGNNIQGQIPSELGGLTNLVSLDLQDNSISGPIPATLGNIKSLKFLRVSHNRLTGPIPRELAGLPNLRVADFSSNNLCGAIPATGALKTVPPSSFANNPRLHQGGAYVPSC</sequence>
<dbReference type="Pfam" id="PF08263">
    <property type="entry name" value="LRRNT_2"/>
    <property type="match status" value="2"/>
</dbReference>